<comment type="caution">
    <text evidence="8">The sequence shown here is derived from an EMBL/GenBank/DDBJ whole genome shotgun (WGS) entry which is preliminary data.</text>
</comment>
<evidence type="ECO:0000259" key="7">
    <source>
        <dbReference type="PROSITE" id="PS51900"/>
    </source>
</evidence>
<dbReference type="Gene3D" id="1.10.150.130">
    <property type="match status" value="1"/>
</dbReference>
<feature type="region of interest" description="Disordered" evidence="6">
    <location>
        <begin position="19"/>
        <end position="48"/>
    </location>
</feature>
<dbReference type="InterPro" id="IPR013762">
    <property type="entry name" value="Integrase-like_cat_sf"/>
</dbReference>
<proteinExistence type="inferred from homology"/>
<keyword evidence="3 5" id="KW-0238">DNA-binding</keyword>
<dbReference type="InterPro" id="IPR044068">
    <property type="entry name" value="CB"/>
</dbReference>
<evidence type="ECO:0000313" key="9">
    <source>
        <dbReference type="Proteomes" id="UP000432015"/>
    </source>
</evidence>
<dbReference type="PANTHER" id="PTHR30629:SF2">
    <property type="entry name" value="PROPHAGE INTEGRASE INTS-RELATED"/>
    <property type="match status" value="1"/>
</dbReference>
<evidence type="ECO:0000256" key="6">
    <source>
        <dbReference type="SAM" id="MobiDB-lite"/>
    </source>
</evidence>
<organism evidence="8 9">
    <name type="scientific">Actinomadura litoris</name>
    <dbReference type="NCBI Taxonomy" id="2678616"/>
    <lineage>
        <taxon>Bacteria</taxon>
        <taxon>Bacillati</taxon>
        <taxon>Actinomycetota</taxon>
        <taxon>Actinomycetes</taxon>
        <taxon>Streptosporangiales</taxon>
        <taxon>Thermomonosporaceae</taxon>
        <taxon>Actinomadura</taxon>
    </lineage>
</organism>
<dbReference type="RefSeq" id="WP_156218601.1">
    <property type="nucleotide sequence ID" value="NZ_WOFH01000008.1"/>
</dbReference>
<dbReference type="GO" id="GO:0006310">
    <property type="term" value="P:DNA recombination"/>
    <property type="evidence" value="ECO:0007669"/>
    <property type="project" value="UniProtKB-KW"/>
</dbReference>
<dbReference type="AlphaFoldDB" id="A0A7K1L5A4"/>
<feature type="domain" description="Core-binding (CB)" evidence="7">
    <location>
        <begin position="57"/>
        <end position="136"/>
    </location>
</feature>
<feature type="compositionally biased region" description="Basic residues" evidence="6">
    <location>
        <begin position="417"/>
        <end position="427"/>
    </location>
</feature>
<keyword evidence="2" id="KW-0229">DNA integration</keyword>
<comment type="similarity">
    <text evidence="1">Belongs to the 'phage' integrase family.</text>
</comment>
<dbReference type="GO" id="GO:0015074">
    <property type="term" value="P:DNA integration"/>
    <property type="evidence" value="ECO:0007669"/>
    <property type="project" value="UniProtKB-KW"/>
</dbReference>
<feature type="region of interest" description="Disordered" evidence="6">
    <location>
        <begin position="293"/>
        <end position="427"/>
    </location>
</feature>
<sequence>MGGKRGPWYRVRYRDADGTVRTSPDKYRTKTGAPQAAEDMDSAGRRGQFIDPNDSRTLLAEWADQWRRSHRVAPSTQAKYDHYLDYHILPAFSETSLEEIRRLAVNRWANELAERYASSTVSGIVTLLSVVLTAAVDERMLARNPVQGLRIPRTTTSANAPRRRARPVPSSTQAHQITERIRRTGGRNAQVMAITAAWTGLRWGELAGLDRVNCHTGEGYLLIGPDVGSLHEVAGKLWLGPPKSEAAVRRIDLPPFLVQLLEEVIVGHDHDQLFIGRAGEWLRRSNFARRIWRPACDGEPSPDPARRGLTRAPPPPQDRPGRVGRPRSTQTGADGPPDERHPGRLQPCHRRHAPPSDRPAPTPLDQPEPPNPRGPPVTSGWGSGREQVLPVDHYLRSGSPRRPGEHGAPDSVPNCTKPKKPKPPPVG</sequence>
<evidence type="ECO:0000256" key="3">
    <source>
        <dbReference type="ARBA" id="ARBA00023125"/>
    </source>
</evidence>
<dbReference type="InterPro" id="IPR004107">
    <property type="entry name" value="Integrase_SAM-like_N"/>
</dbReference>
<dbReference type="InterPro" id="IPR010998">
    <property type="entry name" value="Integrase_recombinase_N"/>
</dbReference>
<dbReference type="PROSITE" id="PS51900">
    <property type="entry name" value="CB"/>
    <property type="match status" value="1"/>
</dbReference>
<dbReference type="EMBL" id="WOFH01000008">
    <property type="protein sequence ID" value="MUN39435.1"/>
    <property type="molecule type" value="Genomic_DNA"/>
</dbReference>
<evidence type="ECO:0000313" key="8">
    <source>
        <dbReference type="EMBL" id="MUN39435.1"/>
    </source>
</evidence>
<evidence type="ECO:0000256" key="5">
    <source>
        <dbReference type="PROSITE-ProRule" id="PRU01248"/>
    </source>
</evidence>
<accession>A0A7K1L5A4</accession>
<dbReference type="InterPro" id="IPR011010">
    <property type="entry name" value="DNA_brk_join_enz"/>
</dbReference>
<feature type="compositionally biased region" description="Basic and acidic residues" evidence="6">
    <location>
        <begin position="19"/>
        <end position="28"/>
    </location>
</feature>
<dbReference type="Proteomes" id="UP000432015">
    <property type="component" value="Unassembled WGS sequence"/>
</dbReference>
<dbReference type="GO" id="GO:0003677">
    <property type="term" value="F:DNA binding"/>
    <property type="evidence" value="ECO:0007669"/>
    <property type="project" value="UniProtKB-UniRule"/>
</dbReference>
<dbReference type="PANTHER" id="PTHR30629">
    <property type="entry name" value="PROPHAGE INTEGRASE"/>
    <property type="match status" value="1"/>
</dbReference>
<protein>
    <submittedName>
        <fullName evidence="8">Multidrug DMT transporter permease</fullName>
    </submittedName>
</protein>
<dbReference type="Pfam" id="PF14659">
    <property type="entry name" value="Phage_int_SAM_3"/>
    <property type="match status" value="1"/>
</dbReference>
<name>A0A7K1L5A4_9ACTN</name>
<dbReference type="SUPFAM" id="SSF56349">
    <property type="entry name" value="DNA breaking-rejoining enzymes"/>
    <property type="match status" value="1"/>
</dbReference>
<feature type="compositionally biased region" description="Pro residues" evidence="6">
    <location>
        <begin position="356"/>
        <end position="375"/>
    </location>
</feature>
<evidence type="ECO:0000256" key="4">
    <source>
        <dbReference type="ARBA" id="ARBA00023172"/>
    </source>
</evidence>
<dbReference type="InterPro" id="IPR050808">
    <property type="entry name" value="Phage_Integrase"/>
</dbReference>
<keyword evidence="4" id="KW-0233">DNA recombination</keyword>
<dbReference type="Gene3D" id="1.10.443.10">
    <property type="entry name" value="Intergrase catalytic core"/>
    <property type="match status" value="1"/>
</dbReference>
<keyword evidence="9" id="KW-1185">Reference proteome</keyword>
<evidence type="ECO:0000256" key="1">
    <source>
        <dbReference type="ARBA" id="ARBA00008857"/>
    </source>
</evidence>
<gene>
    <name evidence="8" type="ORF">GNZ18_22950</name>
</gene>
<evidence type="ECO:0000256" key="2">
    <source>
        <dbReference type="ARBA" id="ARBA00022908"/>
    </source>
</evidence>
<reference evidence="8 9" key="1">
    <citation type="submission" date="2019-11" db="EMBL/GenBank/DDBJ databases">
        <authorList>
            <person name="Cao P."/>
        </authorList>
    </citation>
    <scope>NUCLEOTIDE SEQUENCE [LARGE SCALE GENOMIC DNA]</scope>
    <source>
        <strain evidence="8 9">NEAU-AAG5</strain>
    </source>
</reference>